<gene>
    <name evidence="3" type="ORF">SAMN05192568_103555</name>
</gene>
<sequence length="270" mass="29334">MHETPQFHTLIDDRIAEASDLAPLACAGFAHFTALQVRDGRVRGFDLHLDRLRSASLALFGRVRPDESVRRSIRDAVARGPAAMSLTATLFSRRGEFTPTGAPSDPSLLIRTGPASDGPAGPLRLAAVEHERWRPGIKHVGESAKTYFLRQAVTQGYDDALFVDRTGRISEATIWNLAFWDGEAVIWPEADLLPGITMGILRRQLSGLGIVQRSAPVRLDALGSLTGCVVMNSWTPAVAVSTIEATTFPQSDALVTLLQRAYRAEALLPI</sequence>
<reference evidence="4" key="1">
    <citation type="submission" date="2016-10" db="EMBL/GenBank/DDBJ databases">
        <authorList>
            <person name="Varghese N."/>
            <person name="Submissions S."/>
        </authorList>
    </citation>
    <scope>NUCLEOTIDE SEQUENCE [LARGE SCALE GENOMIC DNA]</scope>
    <source>
        <strain evidence="4">BL36</strain>
    </source>
</reference>
<dbReference type="OrthoDB" id="8912228at2"/>
<evidence type="ECO:0000256" key="1">
    <source>
        <dbReference type="ARBA" id="ARBA00009320"/>
    </source>
</evidence>
<proteinExistence type="inferred from homology"/>
<dbReference type="GO" id="GO:0008483">
    <property type="term" value="F:transaminase activity"/>
    <property type="evidence" value="ECO:0007669"/>
    <property type="project" value="UniProtKB-KW"/>
</dbReference>
<dbReference type="InterPro" id="IPR050571">
    <property type="entry name" value="Class-IV_PLP-Dep_Aminotrnsfr"/>
</dbReference>
<dbReference type="EMBL" id="FOTK01000035">
    <property type="protein sequence ID" value="SFM51314.1"/>
    <property type="molecule type" value="Genomic_DNA"/>
</dbReference>
<dbReference type="GO" id="GO:0046394">
    <property type="term" value="P:carboxylic acid biosynthetic process"/>
    <property type="evidence" value="ECO:0007669"/>
    <property type="project" value="UniProtKB-ARBA"/>
</dbReference>
<dbReference type="GO" id="GO:0016829">
    <property type="term" value="F:lyase activity"/>
    <property type="evidence" value="ECO:0007669"/>
    <property type="project" value="UniProtKB-KW"/>
</dbReference>
<evidence type="ECO:0000256" key="2">
    <source>
        <dbReference type="ARBA" id="ARBA00014472"/>
    </source>
</evidence>
<dbReference type="Pfam" id="PF01063">
    <property type="entry name" value="Aminotran_4"/>
    <property type="match status" value="1"/>
</dbReference>
<keyword evidence="3" id="KW-0808">Transferase</keyword>
<name>A0A1I4RGC6_9HYPH</name>
<keyword evidence="4" id="KW-1185">Reference proteome</keyword>
<keyword evidence="3" id="KW-0032">Aminotransferase</keyword>
<comment type="similarity">
    <text evidence="1">Belongs to the class-IV pyridoxal-phosphate-dependent aminotransferase family.</text>
</comment>
<dbReference type="SUPFAM" id="SSF56752">
    <property type="entry name" value="D-aminoacid aminotransferase-like PLP-dependent enzymes"/>
    <property type="match status" value="1"/>
</dbReference>
<organism evidence="3 4">
    <name type="scientific">Methylobacterium pseudosasicola</name>
    <dbReference type="NCBI Taxonomy" id="582667"/>
    <lineage>
        <taxon>Bacteria</taxon>
        <taxon>Pseudomonadati</taxon>
        <taxon>Pseudomonadota</taxon>
        <taxon>Alphaproteobacteria</taxon>
        <taxon>Hyphomicrobiales</taxon>
        <taxon>Methylobacteriaceae</taxon>
        <taxon>Methylobacterium</taxon>
    </lineage>
</organism>
<dbReference type="Gene3D" id="3.30.470.10">
    <property type="match status" value="1"/>
</dbReference>
<protein>
    <recommendedName>
        <fullName evidence="2">Probable branched-chain-amino-acid aminotransferase</fullName>
    </recommendedName>
</protein>
<dbReference type="PANTHER" id="PTHR42743:SF13">
    <property type="entry name" value="P-LOOP CONTAINING NUCLEOSIDE TRIPHOSPHATE HYDROLASE PROTEIN"/>
    <property type="match status" value="1"/>
</dbReference>
<dbReference type="InterPro" id="IPR043132">
    <property type="entry name" value="BCAT-like_C"/>
</dbReference>
<dbReference type="RefSeq" id="WP_092044989.1">
    <property type="nucleotide sequence ID" value="NZ_FOTK01000035.1"/>
</dbReference>
<dbReference type="Gene3D" id="3.20.10.10">
    <property type="entry name" value="D-amino Acid Aminotransferase, subunit A, domain 2"/>
    <property type="match status" value="1"/>
</dbReference>
<dbReference type="InterPro" id="IPR001544">
    <property type="entry name" value="Aminotrans_IV"/>
</dbReference>
<dbReference type="AlphaFoldDB" id="A0A1I4RGC6"/>
<dbReference type="InterPro" id="IPR043131">
    <property type="entry name" value="BCAT-like_N"/>
</dbReference>
<dbReference type="InterPro" id="IPR036038">
    <property type="entry name" value="Aminotransferase-like"/>
</dbReference>
<dbReference type="STRING" id="582667.SAMN05192568_103555"/>
<dbReference type="PANTHER" id="PTHR42743">
    <property type="entry name" value="AMINO-ACID AMINOTRANSFERASE"/>
    <property type="match status" value="1"/>
</dbReference>
<keyword evidence="3" id="KW-0456">Lyase</keyword>
<dbReference type="Proteomes" id="UP000199048">
    <property type="component" value="Unassembled WGS sequence"/>
</dbReference>
<accession>A0A1I4RGC6</accession>
<evidence type="ECO:0000313" key="4">
    <source>
        <dbReference type="Proteomes" id="UP000199048"/>
    </source>
</evidence>
<evidence type="ECO:0000313" key="3">
    <source>
        <dbReference type="EMBL" id="SFM51314.1"/>
    </source>
</evidence>
<dbReference type="NCBIfam" id="NF006734">
    <property type="entry name" value="PRK09266.1"/>
    <property type="match status" value="1"/>
</dbReference>